<sequence length="162" mass="17287">MINFIKKLLILSAILMIFSHNAFAEYAVQTLALEDARNLIDTGQKNAKVQKVNICIAVVDPSGNLIAFERMDHARYGCIETAVAKARAAALYRIKTSVNMQRVNGNEAAVGYLPHMMPLGGGVPIISKNVMVGAVGVSGATNPAEVKLAEQMASSYVATPDP</sequence>
<dbReference type="Gene3D" id="3.30.450.150">
    <property type="entry name" value="Haem-degrading domain"/>
    <property type="match status" value="1"/>
</dbReference>
<reference evidence="2 3" key="1">
    <citation type="submission" date="2012-03" db="EMBL/GenBank/DDBJ databases">
        <title>The Genome Sequence of Bartonella tamiae Th239.</title>
        <authorList>
            <consortium name="The Broad Institute Genome Sequencing Platform"/>
            <consortium name="The Broad Institute Genome Sequencing Center for Infectious Disease"/>
            <person name="Feldgarden M."/>
            <person name="Kirby J."/>
            <person name="Kosoy M."/>
            <person name="Birtles R."/>
            <person name="Probert W.S."/>
            <person name="Chiaraviglio L."/>
            <person name="Young S.K."/>
            <person name="Zeng Q."/>
            <person name="Gargeya S."/>
            <person name="Fitzgerald M."/>
            <person name="Haas B."/>
            <person name="Abouelleil A."/>
            <person name="Alvarado L."/>
            <person name="Arachchi H.M."/>
            <person name="Berlin A."/>
            <person name="Chapman S.B."/>
            <person name="Gearin G."/>
            <person name="Goldberg J."/>
            <person name="Griggs A."/>
            <person name="Gujja S."/>
            <person name="Hansen M."/>
            <person name="Heiman D."/>
            <person name="Howarth C."/>
            <person name="Larimer J."/>
            <person name="Lui A."/>
            <person name="MacDonald P.J.P."/>
            <person name="McCowen C."/>
            <person name="Montmayeur A."/>
            <person name="Murphy C."/>
            <person name="Neiman D."/>
            <person name="Pearson M."/>
            <person name="Priest M."/>
            <person name="Roberts A."/>
            <person name="Saif S."/>
            <person name="Shea T."/>
            <person name="Sisk P."/>
            <person name="Stolte C."/>
            <person name="Sykes S."/>
            <person name="Wortman J."/>
            <person name="Nusbaum C."/>
            <person name="Birren B."/>
        </authorList>
    </citation>
    <scope>NUCLEOTIDE SEQUENCE [LARGE SCALE GENOMIC DNA]</scope>
    <source>
        <strain evidence="2 3">Th239</strain>
    </source>
</reference>
<dbReference type="SUPFAM" id="SSF143744">
    <property type="entry name" value="GlcG-like"/>
    <property type="match status" value="1"/>
</dbReference>
<dbReference type="HOGENOM" id="CLU_103773_2_0_5"/>
<dbReference type="RefSeq" id="WP_008039104.1">
    <property type="nucleotide sequence ID" value="NZ_JH725147.1"/>
</dbReference>
<dbReference type="AlphaFoldDB" id="J1K0R7"/>
<evidence type="ECO:0000313" key="2">
    <source>
        <dbReference type="EMBL" id="EJF90635.1"/>
    </source>
</evidence>
<dbReference type="PATRIC" id="fig|1094558.3.peg.1129"/>
<feature type="signal peptide" evidence="1">
    <location>
        <begin position="1"/>
        <end position="24"/>
    </location>
</feature>
<dbReference type="InterPro" id="IPR038084">
    <property type="entry name" value="PduO/GlcC-like_sf"/>
</dbReference>
<proteinExistence type="predicted"/>
<evidence type="ECO:0000313" key="3">
    <source>
        <dbReference type="Proteomes" id="UP000008952"/>
    </source>
</evidence>
<evidence type="ECO:0000256" key="1">
    <source>
        <dbReference type="SAM" id="SignalP"/>
    </source>
</evidence>
<dbReference type="STRING" id="1094558.ME5_01036"/>
<dbReference type="InterPro" id="IPR005624">
    <property type="entry name" value="PduO/GlcC-like"/>
</dbReference>
<comment type="caution">
    <text evidence="2">The sequence shown here is derived from an EMBL/GenBank/DDBJ whole genome shotgun (WGS) entry which is preliminary data.</text>
</comment>
<evidence type="ECO:0008006" key="4">
    <source>
        <dbReference type="Google" id="ProtNLM"/>
    </source>
</evidence>
<keyword evidence="1" id="KW-0732">Signal</keyword>
<dbReference type="Proteomes" id="UP000008952">
    <property type="component" value="Unassembled WGS sequence"/>
</dbReference>
<dbReference type="PANTHER" id="PTHR34309:SF1">
    <property type="entry name" value="PROTEIN GLCG"/>
    <property type="match status" value="1"/>
</dbReference>
<dbReference type="eggNOG" id="COG3193">
    <property type="taxonomic scope" value="Bacteria"/>
</dbReference>
<dbReference type="PANTHER" id="PTHR34309">
    <property type="entry name" value="SLR1406 PROTEIN"/>
    <property type="match status" value="1"/>
</dbReference>
<name>J1K0R7_9HYPH</name>
<organism evidence="2 3">
    <name type="scientific">Bartonella tamiae Th239</name>
    <dbReference type="NCBI Taxonomy" id="1094558"/>
    <lineage>
        <taxon>Bacteria</taxon>
        <taxon>Pseudomonadati</taxon>
        <taxon>Pseudomonadota</taxon>
        <taxon>Alphaproteobacteria</taxon>
        <taxon>Hyphomicrobiales</taxon>
        <taxon>Bartonellaceae</taxon>
        <taxon>Bartonella</taxon>
    </lineage>
</organism>
<feature type="chain" id="PRO_5003744692" description="Heme-binding protein" evidence="1">
    <location>
        <begin position="25"/>
        <end position="162"/>
    </location>
</feature>
<dbReference type="Pfam" id="PF03928">
    <property type="entry name" value="HbpS-like"/>
    <property type="match status" value="1"/>
</dbReference>
<keyword evidence="3" id="KW-1185">Reference proteome</keyword>
<dbReference type="InterPro" id="IPR052517">
    <property type="entry name" value="GlcG_carb_metab_protein"/>
</dbReference>
<accession>J1K0R7</accession>
<dbReference type="OrthoDB" id="9815788at2"/>
<protein>
    <recommendedName>
        <fullName evidence="4">Heme-binding protein</fullName>
    </recommendedName>
</protein>
<gene>
    <name evidence="2" type="ORF">ME5_01036</name>
</gene>
<dbReference type="EMBL" id="AIMB01000007">
    <property type="protein sequence ID" value="EJF90635.1"/>
    <property type="molecule type" value="Genomic_DNA"/>
</dbReference>